<feature type="transmembrane region" description="Helical" evidence="1">
    <location>
        <begin position="338"/>
        <end position="359"/>
    </location>
</feature>
<keyword evidence="1" id="KW-0472">Membrane</keyword>
<dbReference type="RefSeq" id="WP_346248318.1">
    <property type="nucleotide sequence ID" value="NZ_JBDIZK010000013.1"/>
</dbReference>
<evidence type="ECO:0008006" key="4">
    <source>
        <dbReference type="Google" id="ProtNLM"/>
    </source>
</evidence>
<comment type="caution">
    <text evidence="2">The sequence shown here is derived from an EMBL/GenBank/DDBJ whole genome shotgun (WGS) entry which is preliminary data.</text>
</comment>
<protein>
    <recommendedName>
        <fullName evidence="4">WcbD</fullName>
    </recommendedName>
</protein>
<evidence type="ECO:0000313" key="3">
    <source>
        <dbReference type="Proteomes" id="UP001427805"/>
    </source>
</evidence>
<evidence type="ECO:0000313" key="2">
    <source>
        <dbReference type="EMBL" id="MEN3749276.1"/>
    </source>
</evidence>
<accession>A0ABV0BF74</accession>
<feature type="transmembrane region" description="Helical" evidence="1">
    <location>
        <begin position="12"/>
        <end position="31"/>
    </location>
</feature>
<gene>
    <name evidence="2" type="ORF">TPR58_19035</name>
</gene>
<dbReference type="Proteomes" id="UP001427805">
    <property type="component" value="Unassembled WGS sequence"/>
</dbReference>
<dbReference type="EMBL" id="JBDIZK010000013">
    <property type="protein sequence ID" value="MEN3749276.1"/>
    <property type="molecule type" value="Genomic_DNA"/>
</dbReference>
<dbReference type="PANTHER" id="PTHR32309">
    <property type="entry name" value="TYROSINE-PROTEIN KINASE"/>
    <property type="match status" value="1"/>
</dbReference>
<dbReference type="InterPro" id="IPR050445">
    <property type="entry name" value="Bact_polysacc_biosynth/exp"/>
</dbReference>
<proteinExistence type="predicted"/>
<name>A0ABV0BF74_9SPHN</name>
<evidence type="ECO:0000256" key="1">
    <source>
        <dbReference type="SAM" id="Phobius"/>
    </source>
</evidence>
<keyword evidence="1" id="KW-1133">Transmembrane helix</keyword>
<keyword evidence="3" id="KW-1185">Reference proteome</keyword>
<sequence>MLQRYKIASPLFLLLVVMPTAIAVLYFGLFANDVYLSESRFVVRSPSKSSISPLGMVLSGGGLTGASEESNAVSEYLESRRALAETDTDALVRNAYGNPGIFWFDRFGGTSGTSREQLYKYFQTKVAVEQGTTTHVTKLTVRAFTPQDAQRINARLLERSEALVNSLSERARADSIAIATGEVNDAKRVAQDAAIALSRFRNQQGVINPEQQATARLQMISKLQDELISARTQLQQLQTYTPEASQISFLRVRVAALQREIDQQTAGVAGGNRSLSSAAVRYQELQLTSQFAEKQLAATLVSLQDAQAEARRKRAYIERIANPSLPDYAVEPRRYRGIIATFILGLLVWGVVSMLMVGVREHRD</sequence>
<organism evidence="2 3">
    <name type="scientific">Sphingomonas rustica</name>
    <dbReference type="NCBI Taxonomy" id="3103142"/>
    <lineage>
        <taxon>Bacteria</taxon>
        <taxon>Pseudomonadati</taxon>
        <taxon>Pseudomonadota</taxon>
        <taxon>Alphaproteobacteria</taxon>
        <taxon>Sphingomonadales</taxon>
        <taxon>Sphingomonadaceae</taxon>
        <taxon>Sphingomonas</taxon>
    </lineage>
</organism>
<dbReference type="PANTHER" id="PTHR32309:SF13">
    <property type="entry name" value="FERRIC ENTEROBACTIN TRANSPORT PROTEIN FEPE"/>
    <property type="match status" value="1"/>
</dbReference>
<reference evidence="2 3" key="1">
    <citation type="submission" date="2024-05" db="EMBL/GenBank/DDBJ databases">
        <title>Sphingomonas sp. HF-S3 16S ribosomal RNA gene Genome sequencing and assembly.</title>
        <authorList>
            <person name="Lee H."/>
        </authorList>
    </citation>
    <scope>NUCLEOTIDE SEQUENCE [LARGE SCALE GENOMIC DNA]</scope>
    <source>
        <strain evidence="2 3">HF-S3</strain>
    </source>
</reference>
<keyword evidence="1" id="KW-0812">Transmembrane</keyword>